<name>A0A0E9RGI6_ANGAN</name>
<dbReference type="AlphaFoldDB" id="A0A0E9RGI6"/>
<reference evidence="1" key="2">
    <citation type="journal article" date="2015" name="Fish Shellfish Immunol.">
        <title>Early steps in the European eel (Anguilla anguilla)-Vibrio vulnificus interaction in the gills: Role of the RtxA13 toxin.</title>
        <authorList>
            <person name="Callol A."/>
            <person name="Pajuelo D."/>
            <person name="Ebbesson L."/>
            <person name="Teles M."/>
            <person name="MacKenzie S."/>
            <person name="Amaro C."/>
        </authorList>
    </citation>
    <scope>NUCLEOTIDE SEQUENCE</scope>
</reference>
<proteinExistence type="predicted"/>
<evidence type="ECO:0000313" key="1">
    <source>
        <dbReference type="EMBL" id="JAH27907.1"/>
    </source>
</evidence>
<sequence length="33" mass="4226">MPMMKKHFHSRTTCSIFNNFELLREQNFYTYYF</sequence>
<dbReference type="EMBL" id="GBXM01080670">
    <property type="protein sequence ID" value="JAH27907.1"/>
    <property type="molecule type" value="Transcribed_RNA"/>
</dbReference>
<reference evidence="1" key="1">
    <citation type="submission" date="2014-11" db="EMBL/GenBank/DDBJ databases">
        <authorList>
            <person name="Amaro Gonzalez C."/>
        </authorList>
    </citation>
    <scope>NUCLEOTIDE SEQUENCE</scope>
</reference>
<accession>A0A0E9RGI6</accession>
<organism evidence="1">
    <name type="scientific">Anguilla anguilla</name>
    <name type="common">European freshwater eel</name>
    <name type="synonym">Muraena anguilla</name>
    <dbReference type="NCBI Taxonomy" id="7936"/>
    <lineage>
        <taxon>Eukaryota</taxon>
        <taxon>Metazoa</taxon>
        <taxon>Chordata</taxon>
        <taxon>Craniata</taxon>
        <taxon>Vertebrata</taxon>
        <taxon>Euteleostomi</taxon>
        <taxon>Actinopterygii</taxon>
        <taxon>Neopterygii</taxon>
        <taxon>Teleostei</taxon>
        <taxon>Anguilliformes</taxon>
        <taxon>Anguillidae</taxon>
        <taxon>Anguilla</taxon>
    </lineage>
</organism>
<protein>
    <submittedName>
        <fullName evidence="1">Uncharacterized protein</fullName>
    </submittedName>
</protein>